<dbReference type="InterPro" id="IPR000032">
    <property type="entry name" value="HPr-like"/>
</dbReference>
<keyword evidence="2" id="KW-0963">Cytoplasm</keyword>
<feature type="domain" description="HPr" evidence="4">
    <location>
        <begin position="1"/>
        <end position="83"/>
    </location>
</feature>
<accession>A0A7W8M4H8</accession>
<dbReference type="GO" id="GO:0016740">
    <property type="term" value="F:transferase activity"/>
    <property type="evidence" value="ECO:0007669"/>
    <property type="project" value="UniProtKB-KW"/>
</dbReference>
<dbReference type="RefSeq" id="WP_183770952.1">
    <property type="nucleotide sequence ID" value="NZ_CAWVEG010000069.1"/>
</dbReference>
<comment type="caution">
    <text evidence="5">The sequence shown here is derived from an EMBL/GenBank/DDBJ whole genome shotgun (WGS) entry which is preliminary data.</text>
</comment>
<dbReference type="InterPro" id="IPR050399">
    <property type="entry name" value="HPr"/>
</dbReference>
<dbReference type="GO" id="GO:0005737">
    <property type="term" value="C:cytoplasm"/>
    <property type="evidence" value="ECO:0007669"/>
    <property type="project" value="UniProtKB-SubCell"/>
</dbReference>
<evidence type="ECO:0000256" key="1">
    <source>
        <dbReference type="ARBA" id="ARBA00004496"/>
    </source>
</evidence>
<dbReference type="GO" id="GO:0009401">
    <property type="term" value="P:phosphoenolpyruvate-dependent sugar phosphotransferase system"/>
    <property type="evidence" value="ECO:0007669"/>
    <property type="project" value="UniProtKB-KW"/>
</dbReference>
<protein>
    <submittedName>
        <fullName evidence="5">Phosphotransferase system HPr (HPr) family protein</fullName>
    </submittedName>
</protein>
<evidence type="ECO:0000256" key="2">
    <source>
        <dbReference type="ARBA" id="ARBA00022490"/>
    </source>
</evidence>
<evidence type="ECO:0000256" key="3">
    <source>
        <dbReference type="ARBA" id="ARBA00022683"/>
    </source>
</evidence>
<name>A0A7W8M4H8_9FIRM</name>
<reference evidence="5 6" key="1">
    <citation type="submission" date="2020-08" db="EMBL/GenBank/DDBJ databases">
        <title>Genomic Encyclopedia of Type Strains, Phase IV (KMG-IV): sequencing the most valuable type-strain genomes for metagenomic binning, comparative biology and taxonomic classification.</title>
        <authorList>
            <person name="Goeker M."/>
        </authorList>
    </citation>
    <scope>NUCLEOTIDE SEQUENCE [LARGE SCALE GENOMIC DNA]</scope>
    <source>
        <strain evidence="5 6">DSM 106146</strain>
    </source>
</reference>
<organism evidence="5 6">
    <name type="scientific">Catenibacillus scindens</name>
    <dbReference type="NCBI Taxonomy" id="673271"/>
    <lineage>
        <taxon>Bacteria</taxon>
        <taxon>Bacillati</taxon>
        <taxon>Bacillota</taxon>
        <taxon>Clostridia</taxon>
        <taxon>Lachnospirales</taxon>
        <taxon>Lachnospiraceae</taxon>
        <taxon>Catenibacillus</taxon>
    </lineage>
</organism>
<dbReference type="AlphaFoldDB" id="A0A7W8M4H8"/>
<evidence type="ECO:0000313" key="5">
    <source>
        <dbReference type="EMBL" id="MBB5263336.1"/>
    </source>
</evidence>
<comment type="subcellular location">
    <subcellularLocation>
        <location evidence="1">Cytoplasm</location>
    </subcellularLocation>
</comment>
<sequence length="83" mass="8985">MEKQVVVGSSSGTYPKPISLLVQTASRFDSSIYLQKGSQTINVKSIVGVLGICLKSGDEITLYTSGRDEENALNRIEGFLSKM</sequence>
<dbReference type="PROSITE" id="PS51350">
    <property type="entry name" value="PTS_HPR_DOM"/>
    <property type="match status" value="1"/>
</dbReference>
<keyword evidence="3" id="KW-0598">Phosphotransferase system</keyword>
<dbReference type="PANTHER" id="PTHR33705:SF2">
    <property type="entry name" value="PHOSPHOCARRIER PROTEIN NPR"/>
    <property type="match status" value="1"/>
</dbReference>
<dbReference type="Proteomes" id="UP000543642">
    <property type="component" value="Unassembled WGS sequence"/>
</dbReference>
<dbReference type="EMBL" id="JACHFW010000001">
    <property type="protein sequence ID" value="MBB5263336.1"/>
    <property type="molecule type" value="Genomic_DNA"/>
</dbReference>
<proteinExistence type="predicted"/>
<dbReference type="Gene3D" id="3.30.1340.10">
    <property type="entry name" value="HPr-like"/>
    <property type="match status" value="1"/>
</dbReference>
<keyword evidence="5" id="KW-0808">Transferase</keyword>
<keyword evidence="6" id="KW-1185">Reference proteome</keyword>
<dbReference type="PANTHER" id="PTHR33705">
    <property type="entry name" value="PHOSPHOCARRIER PROTEIN HPR"/>
    <property type="match status" value="1"/>
</dbReference>
<evidence type="ECO:0000259" key="4">
    <source>
        <dbReference type="PROSITE" id="PS51350"/>
    </source>
</evidence>
<dbReference type="SUPFAM" id="SSF55594">
    <property type="entry name" value="HPr-like"/>
    <property type="match status" value="1"/>
</dbReference>
<dbReference type="Pfam" id="PF00381">
    <property type="entry name" value="PTS-HPr"/>
    <property type="match status" value="1"/>
</dbReference>
<gene>
    <name evidence="5" type="ORF">HNP82_000430</name>
</gene>
<dbReference type="PRINTS" id="PR00107">
    <property type="entry name" value="PHOSPHOCPHPR"/>
</dbReference>
<evidence type="ECO:0000313" key="6">
    <source>
        <dbReference type="Proteomes" id="UP000543642"/>
    </source>
</evidence>
<dbReference type="NCBIfam" id="TIGR01003">
    <property type="entry name" value="PTS_HPr_family"/>
    <property type="match status" value="1"/>
</dbReference>
<dbReference type="InterPro" id="IPR035895">
    <property type="entry name" value="HPr-like_sf"/>
</dbReference>